<dbReference type="PROSITE" id="PS50850">
    <property type="entry name" value="MFS"/>
    <property type="match status" value="1"/>
</dbReference>
<dbReference type="PATRIC" id="fig|270351.6.peg.3124"/>
<feature type="transmembrane region" description="Helical" evidence="4">
    <location>
        <begin position="344"/>
        <end position="365"/>
    </location>
</feature>
<dbReference type="RefSeq" id="WP_048466550.1">
    <property type="nucleotide sequence ID" value="NZ_LABX01000213.1"/>
</dbReference>
<feature type="transmembrane region" description="Helical" evidence="4">
    <location>
        <begin position="250"/>
        <end position="269"/>
    </location>
</feature>
<evidence type="ECO:0000313" key="6">
    <source>
        <dbReference type="EMBL" id="KMO29164.1"/>
    </source>
</evidence>
<keyword evidence="2 4" id="KW-1133">Transmembrane helix</keyword>
<dbReference type="SUPFAM" id="SSF103473">
    <property type="entry name" value="MFS general substrate transporter"/>
    <property type="match status" value="1"/>
</dbReference>
<feature type="transmembrane region" description="Helical" evidence="4">
    <location>
        <begin position="220"/>
        <end position="244"/>
    </location>
</feature>
<organism evidence="6 7">
    <name type="scientific">Methylobacterium aquaticum</name>
    <dbReference type="NCBI Taxonomy" id="270351"/>
    <lineage>
        <taxon>Bacteria</taxon>
        <taxon>Pseudomonadati</taxon>
        <taxon>Pseudomonadota</taxon>
        <taxon>Alphaproteobacteria</taxon>
        <taxon>Hyphomicrobiales</taxon>
        <taxon>Methylobacteriaceae</taxon>
        <taxon>Methylobacterium</taxon>
    </lineage>
</organism>
<dbReference type="InterPro" id="IPR036259">
    <property type="entry name" value="MFS_trans_sf"/>
</dbReference>
<feature type="transmembrane region" description="Helical" evidence="4">
    <location>
        <begin position="20"/>
        <end position="36"/>
    </location>
</feature>
<evidence type="ECO:0000259" key="5">
    <source>
        <dbReference type="PROSITE" id="PS50850"/>
    </source>
</evidence>
<dbReference type="InterPro" id="IPR011701">
    <property type="entry name" value="MFS"/>
</dbReference>
<accession>A0A0J6S654</accession>
<feature type="transmembrane region" description="Helical" evidence="4">
    <location>
        <begin position="371"/>
        <end position="391"/>
    </location>
</feature>
<evidence type="ECO:0000256" key="1">
    <source>
        <dbReference type="ARBA" id="ARBA00022692"/>
    </source>
</evidence>
<dbReference type="PANTHER" id="PTHR42910">
    <property type="entry name" value="TRANSPORTER SCO4007-RELATED"/>
    <property type="match status" value="1"/>
</dbReference>
<dbReference type="Proteomes" id="UP000035929">
    <property type="component" value="Unassembled WGS sequence"/>
</dbReference>
<protein>
    <submittedName>
        <fullName evidence="6">MFS transporter</fullName>
    </submittedName>
</protein>
<dbReference type="EMBL" id="LABX01000213">
    <property type="protein sequence ID" value="KMO29164.1"/>
    <property type="molecule type" value="Genomic_DNA"/>
</dbReference>
<name>A0A0J6S654_9HYPH</name>
<evidence type="ECO:0000256" key="3">
    <source>
        <dbReference type="ARBA" id="ARBA00023136"/>
    </source>
</evidence>
<keyword evidence="1 4" id="KW-0812">Transmembrane</keyword>
<dbReference type="Pfam" id="PF07690">
    <property type="entry name" value="MFS_1"/>
    <property type="match status" value="1"/>
</dbReference>
<reference evidence="6 7" key="1">
    <citation type="submission" date="2015-03" db="EMBL/GenBank/DDBJ databases">
        <title>Genome sequencing of Methylobacterium aquaticum DSM16371 type strain.</title>
        <authorList>
            <person name="Chaudhry V."/>
            <person name="Patil P.B."/>
        </authorList>
    </citation>
    <scope>NUCLEOTIDE SEQUENCE [LARGE SCALE GENOMIC DNA]</scope>
    <source>
        <strain evidence="6 7">DSM 16371</strain>
    </source>
</reference>
<gene>
    <name evidence="6" type="ORF">VP06_25265</name>
</gene>
<feature type="transmembrane region" description="Helical" evidence="4">
    <location>
        <begin position="56"/>
        <end position="75"/>
    </location>
</feature>
<feature type="transmembrane region" description="Helical" evidence="4">
    <location>
        <begin position="82"/>
        <end position="101"/>
    </location>
</feature>
<dbReference type="AlphaFoldDB" id="A0A0J6S654"/>
<proteinExistence type="predicted"/>
<dbReference type="Gene3D" id="1.20.1250.20">
    <property type="entry name" value="MFS general substrate transporter like domains"/>
    <property type="match status" value="1"/>
</dbReference>
<dbReference type="PANTHER" id="PTHR42910:SF1">
    <property type="entry name" value="MAJOR FACILITATOR SUPERFAMILY (MFS) PROFILE DOMAIN-CONTAINING PROTEIN"/>
    <property type="match status" value="1"/>
</dbReference>
<dbReference type="InterPro" id="IPR020846">
    <property type="entry name" value="MFS_dom"/>
</dbReference>
<evidence type="ECO:0000256" key="4">
    <source>
        <dbReference type="SAM" id="Phobius"/>
    </source>
</evidence>
<feature type="transmembrane region" description="Helical" evidence="4">
    <location>
        <begin position="171"/>
        <end position="190"/>
    </location>
</feature>
<feature type="domain" description="Major facilitator superfamily (MFS) profile" evidence="5">
    <location>
        <begin position="1"/>
        <end position="394"/>
    </location>
</feature>
<comment type="caution">
    <text evidence="6">The sequence shown here is derived from an EMBL/GenBank/DDBJ whole genome shotgun (WGS) entry which is preliminary data.</text>
</comment>
<evidence type="ECO:0000313" key="7">
    <source>
        <dbReference type="Proteomes" id="UP000035929"/>
    </source>
</evidence>
<sequence length="394" mass="40121">MSTQAAAERPATHVTPRARTFAMAAAAGLAVANIYYNQPMLALIERDLPGEATALIPTATQLGYAAGLFLLVPLGDVVERRLLIVGQFGVLAAALALAAAAPSAGLVVLASLAVGLSATVAQQIVPLAAHLSPPERRGATVGTILSGILTGILLSRTLAGFVATHAGWREMFWLGVPLSLAAGALMAATLPKSRPEATLRYGQLLASLAGLWRDFPPLRLAAVTQALIFSSFTVFWTVLAFRLAGPPYGYGADVAGLFGVVGAVGIAAAPLAGRVADRSGPARIVAMGAVLTFASWAVLGLSPSLVAVVAGVVLLDFAMQAALVANQHVVFALKPEARARLNTILMGAMFLGGSAGSAFGTAAWQTGGWPAVASLGLALGALASAIQVVALRRR</sequence>
<evidence type="ECO:0000256" key="2">
    <source>
        <dbReference type="ARBA" id="ARBA00022989"/>
    </source>
</evidence>
<dbReference type="CDD" id="cd17324">
    <property type="entry name" value="MFS_NepI_like"/>
    <property type="match status" value="1"/>
</dbReference>
<keyword evidence="3 4" id="KW-0472">Membrane</keyword>
<dbReference type="GO" id="GO:0022857">
    <property type="term" value="F:transmembrane transporter activity"/>
    <property type="evidence" value="ECO:0007669"/>
    <property type="project" value="InterPro"/>
</dbReference>
<feature type="transmembrane region" description="Helical" evidence="4">
    <location>
        <begin position="141"/>
        <end position="159"/>
    </location>
</feature>